<dbReference type="EMBL" id="JASBWR010000091">
    <property type="protein sequence ID" value="KAJ9096704.1"/>
    <property type="molecule type" value="Genomic_DNA"/>
</dbReference>
<evidence type="ECO:0000313" key="1">
    <source>
        <dbReference type="EMBL" id="KAJ9096704.1"/>
    </source>
</evidence>
<name>A0ACC2VCI9_9TREE</name>
<dbReference type="Proteomes" id="UP001241377">
    <property type="component" value="Unassembled WGS sequence"/>
</dbReference>
<keyword evidence="2" id="KW-1185">Reference proteome</keyword>
<evidence type="ECO:0000313" key="2">
    <source>
        <dbReference type="Proteomes" id="UP001241377"/>
    </source>
</evidence>
<gene>
    <name evidence="1" type="ORF">QFC19_007087</name>
</gene>
<accession>A0ACC2VCI9</accession>
<proteinExistence type="predicted"/>
<reference evidence="1" key="1">
    <citation type="submission" date="2023-04" db="EMBL/GenBank/DDBJ databases">
        <title>Draft Genome sequencing of Naganishia species isolated from polar environments using Oxford Nanopore Technology.</title>
        <authorList>
            <person name="Leo P."/>
            <person name="Venkateswaran K."/>
        </authorList>
    </citation>
    <scope>NUCLEOTIDE SEQUENCE</scope>
    <source>
        <strain evidence="1">MNA-CCFEE 5261</strain>
    </source>
</reference>
<comment type="caution">
    <text evidence="1">The sequence shown here is derived from an EMBL/GenBank/DDBJ whole genome shotgun (WGS) entry which is preliminary data.</text>
</comment>
<protein>
    <submittedName>
        <fullName evidence="1">Uncharacterized protein</fullName>
    </submittedName>
</protein>
<sequence length="417" mass="46252">MSSVAILPPLKRTLTDLMDEEFYQAPSSPGSVRAESPGPTPGSPQQNLSSLLNIPDSFLEQYTRMVKPNATTSQVNLVGGVSNININSPYTSNPASFSEFGLVNPFTDYADPDSLTNQRFVQPQQLSRFPTRSSRITTLESQGGDSSQKMKDDFLFNTSIEPSLINATGDDYLYSDSSLFVPQSTEINNQRIPGFENDYIVEFDEEVEDDVSDDEDDSYFHDQEDEFEMDMDVDNYFKQAQGDQFRDDTLMGGFLDNTLSAPVDQEDTLMTDDMESAPSTTSPSLFETPDKSSHLPSPDYSDDEPASEKADSKPRAVDVGNTCTLINPSTGRPCDKHFSRLYDLIRHQETIHASKKKIFRCVICEGRANGGAGNGREKTFSRGDALSRHIKVKHGLGGKEAVDLINEAKMNVEFVRT</sequence>
<organism evidence="1 2">
    <name type="scientific">Naganishia cerealis</name>
    <dbReference type="NCBI Taxonomy" id="610337"/>
    <lineage>
        <taxon>Eukaryota</taxon>
        <taxon>Fungi</taxon>
        <taxon>Dikarya</taxon>
        <taxon>Basidiomycota</taxon>
        <taxon>Agaricomycotina</taxon>
        <taxon>Tremellomycetes</taxon>
        <taxon>Filobasidiales</taxon>
        <taxon>Filobasidiaceae</taxon>
        <taxon>Naganishia</taxon>
    </lineage>
</organism>